<keyword evidence="6 7" id="KW-0472">Membrane</keyword>
<protein>
    <recommendedName>
        <fullName evidence="12">Thiol reductant ABC exporter subunit CydC</fullName>
    </recommendedName>
</protein>
<dbReference type="PROSITE" id="PS50929">
    <property type="entry name" value="ABC_TM1F"/>
    <property type="match status" value="1"/>
</dbReference>
<evidence type="ECO:0000256" key="3">
    <source>
        <dbReference type="ARBA" id="ARBA00022741"/>
    </source>
</evidence>
<feature type="domain" description="ABC transmembrane type-1" evidence="9">
    <location>
        <begin position="21"/>
        <end position="295"/>
    </location>
</feature>
<comment type="caution">
    <text evidence="10">The sequence shown here is derived from an EMBL/GenBank/DDBJ whole genome shotgun (WGS) entry which is preliminary data.</text>
</comment>
<reference evidence="10 11" key="1">
    <citation type="submission" date="2016-12" db="EMBL/GenBank/DDBJ databases">
        <title>The draft genome sequence of HSLHS2.</title>
        <authorList>
            <person name="Hu D."/>
            <person name="Wang L."/>
            <person name="Shao Z."/>
        </authorList>
    </citation>
    <scope>NUCLEOTIDE SEQUENCE [LARGE SCALE GENOMIC DNA]</scope>
    <source>
        <strain evidence="10">MCCC 1A06712</strain>
    </source>
</reference>
<dbReference type="OrthoDB" id="5288404at2"/>
<feature type="domain" description="ABC transporter" evidence="8">
    <location>
        <begin position="315"/>
        <end position="527"/>
    </location>
</feature>
<evidence type="ECO:0000256" key="7">
    <source>
        <dbReference type="SAM" id="Phobius"/>
    </source>
</evidence>
<feature type="transmembrane region" description="Helical" evidence="7">
    <location>
        <begin position="249"/>
        <end position="272"/>
    </location>
</feature>
<gene>
    <name evidence="10" type="ORF">BVC71_07830</name>
</gene>
<dbReference type="SMART" id="SM00382">
    <property type="entry name" value="AAA"/>
    <property type="match status" value="1"/>
</dbReference>
<dbReference type="InterPro" id="IPR039421">
    <property type="entry name" value="Type_1_exporter"/>
</dbReference>
<dbReference type="InterPro" id="IPR017871">
    <property type="entry name" value="ABC_transporter-like_CS"/>
</dbReference>
<dbReference type="InterPro" id="IPR027417">
    <property type="entry name" value="P-loop_NTPase"/>
</dbReference>
<feature type="transmembrane region" description="Helical" evidence="7">
    <location>
        <begin position="43"/>
        <end position="62"/>
    </location>
</feature>
<dbReference type="SUPFAM" id="SSF90123">
    <property type="entry name" value="ABC transporter transmembrane region"/>
    <property type="match status" value="1"/>
</dbReference>
<dbReference type="InterPro" id="IPR003439">
    <property type="entry name" value="ABC_transporter-like_ATP-bd"/>
</dbReference>
<dbReference type="Proteomes" id="UP000194664">
    <property type="component" value="Unassembled WGS sequence"/>
</dbReference>
<keyword evidence="11" id="KW-1185">Reference proteome</keyword>
<comment type="subcellular location">
    <subcellularLocation>
        <location evidence="1">Cell membrane</location>
        <topology evidence="1">Multi-pass membrane protein</topology>
    </subcellularLocation>
</comment>
<dbReference type="Gene3D" id="1.20.1560.10">
    <property type="entry name" value="ABC transporter type 1, transmembrane domain"/>
    <property type="match status" value="1"/>
</dbReference>
<keyword evidence="5 7" id="KW-1133">Transmembrane helix</keyword>
<dbReference type="PANTHER" id="PTHR24221:SF653">
    <property type="entry name" value="TRANSPORT ATP-BINDING PROTEIN CYDC"/>
    <property type="match status" value="1"/>
</dbReference>
<keyword evidence="2 7" id="KW-0812">Transmembrane</keyword>
<evidence type="ECO:0000313" key="11">
    <source>
        <dbReference type="Proteomes" id="UP000194664"/>
    </source>
</evidence>
<dbReference type="InterPro" id="IPR011527">
    <property type="entry name" value="ABC1_TM_dom"/>
</dbReference>
<evidence type="ECO:0000256" key="1">
    <source>
        <dbReference type="ARBA" id="ARBA00004651"/>
    </source>
</evidence>
<sequence length="528" mass="56830">MKPMFNIMRAMMRDHGTSVYIGAVLSFVVLLMGAALIGLSGWFITAASVAGLAGLGAVFDVFRPSAGVRFLALGRTAARYFERLSTHDATLRFLAMVRVQILTGMARAPFREQIQLRSSKASNQIVADVDALDTIPLRLVFPIVGAVATLVFAAILLGLLVGWGISLFITLSYFICGVIIFGVGARLSARSAVRIETFSQVTRSGLIDLIRGRSDLTVYGRIDHETAKLHAGIDTVLAERHRLAFMDRVIGAAIGLSTQIIIAGALVIGVLSYERGGLSIPMVALSVFAALGLSEVLPPLRRAAIEFGRVRLAALRVEPSRTSAVAPEKMQIETTSFDVDFGFGEPAKAGDTIVLTGPSGAGKSTLLHQIAGLMDGDVRIGNRPVCDWPEWQLRDHLTLLPQRSALVSGSLRDNFRLIDPDIDDDAIYSILNKVLLADIIRDRGGLDFQIGPKGEGLSGGQLRRVALARALVRNPDILLLDEPTEGLDDPTARQVLANIRAALPNSIFIIAAHRQAEIDLATRILHIG</sequence>
<feature type="transmembrane region" description="Helical" evidence="7">
    <location>
        <begin position="20"/>
        <end position="37"/>
    </location>
</feature>
<evidence type="ECO:0000256" key="4">
    <source>
        <dbReference type="ARBA" id="ARBA00022840"/>
    </source>
</evidence>
<dbReference type="InterPro" id="IPR036640">
    <property type="entry name" value="ABC1_TM_sf"/>
</dbReference>
<feature type="transmembrane region" description="Helical" evidence="7">
    <location>
        <begin position="139"/>
        <end position="159"/>
    </location>
</feature>
<dbReference type="EMBL" id="MSPP01000002">
    <property type="protein sequence ID" value="OUD09731.1"/>
    <property type="molecule type" value="Genomic_DNA"/>
</dbReference>
<dbReference type="InterPro" id="IPR003593">
    <property type="entry name" value="AAA+_ATPase"/>
</dbReference>
<evidence type="ECO:0000256" key="2">
    <source>
        <dbReference type="ARBA" id="ARBA00022692"/>
    </source>
</evidence>
<dbReference type="PROSITE" id="PS50893">
    <property type="entry name" value="ABC_TRANSPORTER_2"/>
    <property type="match status" value="1"/>
</dbReference>
<dbReference type="Pfam" id="PF00005">
    <property type="entry name" value="ABC_tran"/>
    <property type="match status" value="1"/>
</dbReference>
<name>A0A251WZJ7_9RHOB</name>
<accession>A0A251WZJ7</accession>
<keyword evidence="3" id="KW-0547">Nucleotide-binding</keyword>
<dbReference type="GO" id="GO:0005524">
    <property type="term" value="F:ATP binding"/>
    <property type="evidence" value="ECO:0007669"/>
    <property type="project" value="UniProtKB-KW"/>
</dbReference>
<dbReference type="SUPFAM" id="SSF52540">
    <property type="entry name" value="P-loop containing nucleoside triphosphate hydrolases"/>
    <property type="match status" value="1"/>
</dbReference>
<evidence type="ECO:0000313" key="10">
    <source>
        <dbReference type="EMBL" id="OUD09731.1"/>
    </source>
</evidence>
<keyword evidence="4" id="KW-0067">ATP-binding</keyword>
<evidence type="ECO:0008006" key="12">
    <source>
        <dbReference type="Google" id="ProtNLM"/>
    </source>
</evidence>
<dbReference type="RefSeq" id="WP_086451066.1">
    <property type="nucleotide sequence ID" value="NZ_MSPP01000002.1"/>
</dbReference>
<dbReference type="CDD" id="cd03228">
    <property type="entry name" value="ABCC_MRP_Like"/>
    <property type="match status" value="1"/>
</dbReference>
<feature type="transmembrane region" description="Helical" evidence="7">
    <location>
        <begin position="165"/>
        <end position="185"/>
    </location>
</feature>
<dbReference type="GO" id="GO:0005886">
    <property type="term" value="C:plasma membrane"/>
    <property type="evidence" value="ECO:0007669"/>
    <property type="project" value="UniProtKB-SubCell"/>
</dbReference>
<organism evidence="10 11">
    <name type="scientific">Marivivens niveibacter</name>
    <dbReference type="NCBI Taxonomy" id="1930667"/>
    <lineage>
        <taxon>Bacteria</taxon>
        <taxon>Pseudomonadati</taxon>
        <taxon>Pseudomonadota</taxon>
        <taxon>Alphaproteobacteria</taxon>
        <taxon>Rhodobacterales</taxon>
        <taxon>Paracoccaceae</taxon>
        <taxon>Marivivens group</taxon>
        <taxon>Marivivens</taxon>
    </lineage>
</organism>
<evidence type="ECO:0000259" key="9">
    <source>
        <dbReference type="PROSITE" id="PS50929"/>
    </source>
</evidence>
<dbReference type="GO" id="GO:0016887">
    <property type="term" value="F:ATP hydrolysis activity"/>
    <property type="evidence" value="ECO:0007669"/>
    <property type="project" value="InterPro"/>
</dbReference>
<dbReference type="AlphaFoldDB" id="A0A251WZJ7"/>
<dbReference type="Gene3D" id="3.40.50.300">
    <property type="entry name" value="P-loop containing nucleotide triphosphate hydrolases"/>
    <property type="match status" value="1"/>
</dbReference>
<dbReference type="PANTHER" id="PTHR24221">
    <property type="entry name" value="ATP-BINDING CASSETTE SUB-FAMILY B"/>
    <property type="match status" value="1"/>
</dbReference>
<evidence type="ECO:0000259" key="8">
    <source>
        <dbReference type="PROSITE" id="PS50893"/>
    </source>
</evidence>
<evidence type="ECO:0000256" key="6">
    <source>
        <dbReference type="ARBA" id="ARBA00023136"/>
    </source>
</evidence>
<proteinExistence type="predicted"/>
<evidence type="ECO:0000256" key="5">
    <source>
        <dbReference type="ARBA" id="ARBA00022989"/>
    </source>
</evidence>
<dbReference type="GO" id="GO:0140359">
    <property type="term" value="F:ABC-type transporter activity"/>
    <property type="evidence" value="ECO:0007669"/>
    <property type="project" value="InterPro"/>
</dbReference>
<dbReference type="GO" id="GO:0034040">
    <property type="term" value="F:ATPase-coupled lipid transmembrane transporter activity"/>
    <property type="evidence" value="ECO:0007669"/>
    <property type="project" value="TreeGrafter"/>
</dbReference>
<dbReference type="PROSITE" id="PS00211">
    <property type="entry name" value="ABC_TRANSPORTER_1"/>
    <property type="match status" value="1"/>
</dbReference>